<proteinExistence type="predicted"/>
<dbReference type="EMBL" id="AOPO01000010">
    <property type="protein sequence ID" value="ELY20969.1"/>
    <property type="molecule type" value="Genomic_DNA"/>
</dbReference>
<evidence type="ECO:0008006" key="3">
    <source>
        <dbReference type="Google" id="ProtNLM"/>
    </source>
</evidence>
<organism evidence="1 2">
    <name type="scientific">Vreelandella titanicae BH1</name>
    <dbReference type="NCBI Taxonomy" id="1204738"/>
    <lineage>
        <taxon>Bacteria</taxon>
        <taxon>Pseudomonadati</taxon>
        <taxon>Pseudomonadota</taxon>
        <taxon>Gammaproteobacteria</taxon>
        <taxon>Oceanospirillales</taxon>
        <taxon>Halomonadaceae</taxon>
        <taxon>Vreelandella</taxon>
    </lineage>
</organism>
<reference evidence="1 2" key="1">
    <citation type="journal article" date="2013" name="Genome Announc.">
        <title>Draft Genome of the Marine Gammaproteobacterium Halomonas titanicae.</title>
        <authorList>
            <person name="Sanchez-Porro C."/>
            <person name="de la Haba R.R."/>
            <person name="Cruz-Hernandez N."/>
            <person name="Gonzalez J.M."/>
            <person name="Reyes-Guirao C."/>
            <person name="Navarro-Sampedro L."/>
            <person name="Carballo M."/>
            <person name="Ventosa A."/>
        </authorList>
    </citation>
    <scope>NUCLEOTIDE SEQUENCE [LARGE SCALE GENOMIC DNA]</scope>
    <source>
        <strain evidence="1 2">BH1</strain>
    </source>
</reference>
<dbReference type="Proteomes" id="UP000011651">
    <property type="component" value="Unassembled WGS sequence"/>
</dbReference>
<accession>L9U800</accession>
<dbReference type="InterPro" id="IPR021352">
    <property type="entry name" value="DUF2971"/>
</dbReference>
<comment type="caution">
    <text evidence="1">The sequence shown here is derived from an EMBL/GenBank/DDBJ whole genome shotgun (WGS) entry which is preliminary data.</text>
</comment>
<name>L9U800_9GAMM</name>
<gene>
    <name evidence="1" type="ORF">HALTITAN_2294</name>
</gene>
<evidence type="ECO:0000313" key="2">
    <source>
        <dbReference type="Proteomes" id="UP000011651"/>
    </source>
</evidence>
<dbReference type="Pfam" id="PF11185">
    <property type="entry name" value="DUF2971"/>
    <property type="match status" value="1"/>
</dbReference>
<dbReference type="PATRIC" id="fig|1204738.3.peg.3451"/>
<dbReference type="AlphaFoldDB" id="L9U800"/>
<sequence>MSFRESFLDEVCSEGDLDPFVYVKMSNESMPEEFYRYRAFSDNNKDALRNGYEWMSYPNEYNDPFDARLFYDADDVINYVLNSLLVSRLDKDELKVSRKIIGVKEIDLNAGRFDNQLLQGARKKGGKLTSKVKGLVSKVDEIIKVLPKDLDSELEKHVRERSMICSFTTTCDNELMWAHYTYSHQGYCLEYGQPDIHPQKGGLLLPVVYREKPLFVTGFMKDSFPDGKNASKAVIGSAIVKSKRWEYEDEWRYCLLCNEESRHLKAFKPKRLLLGCNANESTKKELIEICQQIGLPMYQMERSPSSFAIVIGKQLV</sequence>
<evidence type="ECO:0000313" key="1">
    <source>
        <dbReference type="EMBL" id="ELY20969.1"/>
    </source>
</evidence>
<protein>
    <recommendedName>
        <fullName evidence="3">DUF2971 domain-containing protein</fullName>
    </recommendedName>
</protein>
<dbReference type="RefSeq" id="WP_009287836.1">
    <property type="nucleotide sequence ID" value="NZ_AOPO01000010.1"/>
</dbReference>